<keyword evidence="10" id="KW-1185">Reference proteome</keyword>
<feature type="compositionally biased region" description="Basic residues" evidence="8">
    <location>
        <begin position="807"/>
        <end position="819"/>
    </location>
</feature>
<proteinExistence type="inferred from homology"/>
<dbReference type="PRINTS" id="PR00326">
    <property type="entry name" value="GTP1OBG"/>
</dbReference>
<dbReference type="FunFam" id="3.40.50.300:FF:000559">
    <property type="entry name" value="Nuclear/nucleolar GTPase 2"/>
    <property type="match status" value="1"/>
</dbReference>
<comment type="caution">
    <text evidence="9">The sequence shown here is derived from an EMBL/GenBank/DDBJ whole genome shotgun (WGS) entry which is preliminary data.</text>
</comment>
<comment type="similarity">
    <text evidence="7">Belongs to the TRAFAC class YlqF/YawG GTPase family. NOG2 subfamily.</text>
</comment>
<evidence type="ECO:0000256" key="4">
    <source>
        <dbReference type="ARBA" id="ARBA00023242"/>
    </source>
</evidence>
<dbReference type="InterPro" id="IPR024929">
    <property type="entry name" value="GNL2_CP_dom"/>
</dbReference>
<dbReference type="AlphaFoldDB" id="A0A6S7FF30"/>
<evidence type="ECO:0000313" key="9">
    <source>
        <dbReference type="EMBL" id="CAB3977678.1"/>
    </source>
</evidence>
<feature type="region of interest" description="Disordered" evidence="8">
    <location>
        <begin position="507"/>
        <end position="527"/>
    </location>
</feature>
<dbReference type="Pfam" id="PF01926">
    <property type="entry name" value="MMR_HSR1"/>
    <property type="match status" value="1"/>
</dbReference>
<organism evidence="9 10">
    <name type="scientific">Paramuricea clavata</name>
    <name type="common">Red gorgonian</name>
    <name type="synonym">Violescent sea-whip</name>
    <dbReference type="NCBI Taxonomy" id="317549"/>
    <lineage>
        <taxon>Eukaryota</taxon>
        <taxon>Metazoa</taxon>
        <taxon>Cnidaria</taxon>
        <taxon>Anthozoa</taxon>
        <taxon>Octocorallia</taxon>
        <taxon>Malacalcyonacea</taxon>
        <taxon>Plexauridae</taxon>
        <taxon>Paramuricea</taxon>
    </lineage>
</organism>
<dbReference type="InterPro" id="IPR006073">
    <property type="entry name" value="GTP-bd"/>
</dbReference>
<protein>
    <recommendedName>
        <fullName evidence="7">Nucleolar GTP-binding protein 2</fullName>
    </recommendedName>
</protein>
<dbReference type="CDD" id="cd01858">
    <property type="entry name" value="NGP_1"/>
    <property type="match status" value="1"/>
</dbReference>
<feature type="compositionally biased region" description="Basic residues" evidence="8">
    <location>
        <begin position="830"/>
        <end position="842"/>
    </location>
</feature>
<dbReference type="EMBL" id="CACRXK020000063">
    <property type="protein sequence ID" value="CAB3977678.1"/>
    <property type="molecule type" value="Genomic_DNA"/>
</dbReference>
<dbReference type="InterPro" id="IPR012971">
    <property type="entry name" value="NOG2_N_dom"/>
</dbReference>
<feature type="region of interest" description="Disordered" evidence="8">
    <location>
        <begin position="666"/>
        <end position="696"/>
    </location>
</feature>
<dbReference type="Proteomes" id="UP001152795">
    <property type="component" value="Unassembled WGS sequence"/>
</dbReference>
<name>A0A6S7FF30_PARCT</name>
<evidence type="ECO:0000256" key="1">
    <source>
        <dbReference type="ARBA" id="ARBA00004604"/>
    </source>
</evidence>
<feature type="region of interest" description="Disordered" evidence="8">
    <location>
        <begin position="1"/>
        <end position="63"/>
    </location>
</feature>
<feature type="region of interest" description="Disordered" evidence="8">
    <location>
        <begin position="807"/>
        <end position="876"/>
    </location>
</feature>
<gene>
    <name evidence="9" type="ORF">PACLA_8A085192</name>
</gene>
<dbReference type="InterPro" id="IPR030378">
    <property type="entry name" value="G_CP_dom"/>
</dbReference>
<dbReference type="GO" id="GO:0005730">
    <property type="term" value="C:nucleolus"/>
    <property type="evidence" value="ECO:0007669"/>
    <property type="project" value="UniProtKB-SubCell"/>
</dbReference>
<evidence type="ECO:0000256" key="2">
    <source>
        <dbReference type="ARBA" id="ARBA00022741"/>
    </source>
</evidence>
<comment type="function">
    <text evidence="5">GTPase that associates with pre-60S ribosomal subunits in the nucleolus and is required for their nuclear export and maturation. May promote cell proliferation possibly by increasing p53/TP53 protein levels, and consequently those of its downstream product CDKN1A/p21, and decreasing RPL23A protein levels.</text>
</comment>
<dbReference type="Pfam" id="PF08153">
    <property type="entry name" value="NGP1NT"/>
    <property type="match status" value="1"/>
</dbReference>
<dbReference type="InterPro" id="IPR027417">
    <property type="entry name" value="P-loop_NTPase"/>
</dbReference>
<dbReference type="SUPFAM" id="SSF52540">
    <property type="entry name" value="P-loop containing nucleoside triphosphate hydrolases"/>
    <property type="match status" value="1"/>
</dbReference>
<keyword evidence="2 7" id="KW-0547">Nucleotide-binding</keyword>
<dbReference type="GO" id="GO:0005525">
    <property type="term" value="F:GTP binding"/>
    <property type="evidence" value="ECO:0007669"/>
    <property type="project" value="UniProtKB-KW"/>
</dbReference>
<evidence type="ECO:0000256" key="5">
    <source>
        <dbReference type="ARBA" id="ARBA00054763"/>
    </source>
</evidence>
<dbReference type="InterPro" id="IPR023179">
    <property type="entry name" value="GTP-bd_ortho_bundle_sf"/>
</dbReference>
<feature type="compositionally biased region" description="Basic and acidic residues" evidence="8">
    <location>
        <begin position="676"/>
        <end position="685"/>
    </location>
</feature>
<keyword evidence="4 7" id="KW-0539">Nucleus</keyword>
<feature type="compositionally biased region" description="Basic and acidic residues" evidence="8">
    <location>
        <begin position="10"/>
        <end position="20"/>
    </location>
</feature>
<dbReference type="Gene3D" id="1.10.1580.10">
    <property type="match status" value="1"/>
</dbReference>
<dbReference type="PANTHER" id="PTHR11089">
    <property type="entry name" value="GTP-BINDING PROTEIN-RELATED"/>
    <property type="match status" value="1"/>
</dbReference>
<dbReference type="PROSITE" id="PS51721">
    <property type="entry name" value="G_CP"/>
    <property type="match status" value="1"/>
</dbReference>
<dbReference type="InterPro" id="IPR050755">
    <property type="entry name" value="TRAFAC_YlqF/YawG_RiboMat"/>
</dbReference>
<keyword evidence="3 7" id="KW-0342">GTP-binding</keyword>
<evidence type="ECO:0000256" key="6">
    <source>
        <dbReference type="ARBA" id="ARBA00065814"/>
    </source>
</evidence>
<dbReference type="OrthoDB" id="444945at2759"/>
<sequence>MAKTSKRKAKMNEKNKEKSRGSSTNPDTHSKKDGGQNARSKNIVSRLNMYRDEGKPTRNRHGKIVKAAAFQSRATPGEVARVEPNRKWFGNTRVITQNALQTFQTEMGRVMKDPYKMIMKQSKLPLSLLHDKTKTSRVHLLDTESFSTTFGPKAQRKRPAIIAADLEALVTHVQDSAGSYDSNKDQDLTKNEPDSKSLALESVFSKGQSKRIWNELYKVIDSSDVLLQVLDARDPQGTRCLQVEKYLSKEKSHKHLLFVLNKCDLVPTWVTQHWVTILSSEYPTLAFHASLTNPFGKGALINMLRQFSKLHSDKKNISIGCIGYPNVGKSSIINTLRSKKVCNVAPIAGETKVWQYVTLMRRIYLIDCPGVVYPSGDSPTDIVLKGVVRVENVENPSDYIEAVLSRVKKEYLEKTYKLSSWSDATDFLEKLAAKSGKLLKGGEADINTVAKMVLNDFQRGKLPYFVSPPSQQGTSEKDKKEKTTRIPALEESFVKSSTHSSSLDIASPAHDISHDHHNLKDDSGDVTTNSDDVRINMTDDVTNINIDDVSGSESLIVMDNDDVTANKPDDVMSDLSNKTDDVMSDFANKTDDVMSDFSNKSDDVMKNIDDVTDDEIELEDKADNCNNALATDSADRPTFKVKQDLRKIRTTVEFVVEDVRGIESDEGDLINSEGEEEKRNWKLDESNGDDDNIDNSIDDDIDSDIDDNICNDGDHDDNICDDDDDIGDYIDYIDDNDSEIEVNWKQALKDDATVVPFQKKKLSKGKRNKIKVVGELKGEVIKTPSKEFVFKESSEIYIVEAVDTKKGLKKQKHKQRKRKSLEEECDNVIPKKKQKSTRKMKTGVHYYAEVNVKNKNRNKKSSSTNQRSSKGKKRRS</sequence>
<accession>A0A6S7FF30</accession>
<feature type="compositionally biased region" description="Basic and acidic residues" evidence="8">
    <location>
        <begin position="511"/>
        <end position="523"/>
    </location>
</feature>
<comment type="subunit">
    <text evidence="6">Interacts with LYAR and RPL23A. Interacts with the nuclear importin-beta receptor and, at a lower extent, with importin-alpha.</text>
</comment>
<evidence type="ECO:0000256" key="3">
    <source>
        <dbReference type="ARBA" id="ARBA00023134"/>
    </source>
</evidence>
<evidence type="ECO:0000256" key="7">
    <source>
        <dbReference type="RuleBase" id="RU364023"/>
    </source>
</evidence>
<comment type="subcellular location">
    <subcellularLocation>
        <location evidence="1 7">Nucleus</location>
        <location evidence="1 7">Nucleolus</location>
    </subcellularLocation>
</comment>
<feature type="region of interest" description="Disordered" evidence="8">
    <location>
        <begin position="464"/>
        <end position="484"/>
    </location>
</feature>
<dbReference type="PANTHER" id="PTHR11089:SF9">
    <property type="entry name" value="NUCLEOLAR GTP-BINDING PROTEIN 2"/>
    <property type="match status" value="1"/>
</dbReference>
<dbReference type="Gene3D" id="3.40.50.300">
    <property type="entry name" value="P-loop containing nucleotide triphosphate hydrolases"/>
    <property type="match status" value="1"/>
</dbReference>
<feature type="compositionally biased region" description="Acidic residues" evidence="8">
    <location>
        <begin position="686"/>
        <end position="696"/>
    </location>
</feature>
<reference evidence="9" key="1">
    <citation type="submission" date="2020-04" db="EMBL/GenBank/DDBJ databases">
        <authorList>
            <person name="Alioto T."/>
            <person name="Alioto T."/>
            <person name="Gomez Garrido J."/>
        </authorList>
    </citation>
    <scope>NUCLEOTIDE SEQUENCE</scope>
    <source>
        <strain evidence="9">A484AB</strain>
    </source>
</reference>
<evidence type="ECO:0000313" key="10">
    <source>
        <dbReference type="Proteomes" id="UP001152795"/>
    </source>
</evidence>
<dbReference type="FunFam" id="1.10.1580.10:FF:000001">
    <property type="entry name" value="Nucleolar GTP-binding protein 2"/>
    <property type="match status" value="1"/>
</dbReference>
<evidence type="ECO:0000256" key="8">
    <source>
        <dbReference type="SAM" id="MobiDB-lite"/>
    </source>
</evidence>
<feature type="compositionally biased region" description="Basic and acidic residues" evidence="8">
    <location>
        <begin position="475"/>
        <end position="484"/>
    </location>
</feature>